<name>S4XG95_9CORY</name>
<dbReference type="AlphaFoldDB" id="S4XG95"/>
<dbReference type="InterPro" id="IPR045598">
    <property type="entry name" value="DUF6457"/>
</dbReference>
<keyword evidence="3" id="KW-1185">Reference proteome</keyword>
<feature type="domain" description="DUF6457" evidence="1">
    <location>
        <begin position="3"/>
        <end position="73"/>
    </location>
</feature>
<dbReference type="KEGG" id="cter:A606_09585"/>
<gene>
    <name evidence="2" type="ORF">A606_09585</name>
</gene>
<sequence>MLAWLDEVADALGLDRETGRAALGDVLALTSTIAHNRSRPAAPVTAFLIGLVAGREDAEASSLIAQIRQLAEQ</sequence>
<evidence type="ECO:0000259" key="1">
    <source>
        <dbReference type="Pfam" id="PF20058"/>
    </source>
</evidence>
<dbReference type="Pfam" id="PF20058">
    <property type="entry name" value="DUF6457"/>
    <property type="match status" value="1"/>
</dbReference>
<proteinExistence type="predicted"/>
<dbReference type="Proteomes" id="UP000014809">
    <property type="component" value="Chromosome"/>
</dbReference>
<dbReference type="PATRIC" id="fig|1200352.3.peg.1951"/>
<dbReference type="HOGENOM" id="CLU_154370_1_0_11"/>
<accession>S4XG95</accession>
<evidence type="ECO:0000313" key="3">
    <source>
        <dbReference type="Proteomes" id="UP000014809"/>
    </source>
</evidence>
<organism evidence="2 3">
    <name type="scientific">Corynebacterium terpenotabidum Y-11</name>
    <dbReference type="NCBI Taxonomy" id="1200352"/>
    <lineage>
        <taxon>Bacteria</taxon>
        <taxon>Bacillati</taxon>
        <taxon>Actinomycetota</taxon>
        <taxon>Actinomycetes</taxon>
        <taxon>Mycobacteriales</taxon>
        <taxon>Corynebacteriaceae</taxon>
        <taxon>Corynebacterium</taxon>
    </lineage>
</organism>
<dbReference type="EMBL" id="CP003696">
    <property type="protein sequence ID" value="AGP31556.1"/>
    <property type="molecule type" value="Genomic_DNA"/>
</dbReference>
<dbReference type="STRING" id="1200352.A606_09585"/>
<reference evidence="2 3" key="1">
    <citation type="submission" date="2012-06" db="EMBL/GenBank/DDBJ databases">
        <title>Complete genome sequence of Corynebacterium terpenotabidum Y-11 (=DSM 44721).</title>
        <authorList>
            <person name="Ruckert C."/>
            <person name="Albersmeier A."/>
            <person name="Al-Dilaimi A."/>
            <person name="Szczepanowski R."/>
            <person name="Kalinowski J."/>
        </authorList>
    </citation>
    <scope>NUCLEOTIDE SEQUENCE [LARGE SCALE GENOMIC DNA]</scope>
    <source>
        <strain evidence="2 3">Y-11</strain>
    </source>
</reference>
<protein>
    <recommendedName>
        <fullName evidence="1">DUF6457 domain-containing protein</fullName>
    </recommendedName>
</protein>
<evidence type="ECO:0000313" key="2">
    <source>
        <dbReference type="EMBL" id="AGP31556.1"/>
    </source>
</evidence>